<organism evidence="1 2">
    <name type="scientific">Microcella alkaliphila</name>
    <dbReference type="NCBI Taxonomy" id="279828"/>
    <lineage>
        <taxon>Bacteria</taxon>
        <taxon>Bacillati</taxon>
        <taxon>Actinomycetota</taxon>
        <taxon>Actinomycetes</taxon>
        <taxon>Micrococcales</taxon>
        <taxon>Microbacteriaceae</taxon>
        <taxon>Microcella</taxon>
    </lineage>
</organism>
<dbReference type="AlphaFoldDB" id="A0A0U5CDI4"/>
<reference evidence="1 2" key="2">
    <citation type="submission" date="2016-01" db="EMBL/GenBank/DDBJ databases">
        <title>Microcella alkaliphila JAM AC0309 whole genome shotgun sequence.</title>
        <authorList>
            <person name="Kurata A."/>
            <person name="Hirose Y."/>
            <person name="Kishimoto N."/>
            <person name="Kobayashi T."/>
        </authorList>
    </citation>
    <scope>NUCLEOTIDE SEQUENCE [LARGE SCALE GENOMIC DNA]</scope>
    <source>
        <strain evidence="1 2">JAM AC0309</strain>
    </source>
</reference>
<accession>A0A0U5CDI4</accession>
<dbReference type="Proteomes" id="UP000218965">
    <property type="component" value="Chromosome"/>
</dbReference>
<evidence type="ECO:0000313" key="2">
    <source>
        <dbReference type="Proteomes" id="UP000218965"/>
    </source>
</evidence>
<evidence type="ECO:0000313" key="1">
    <source>
        <dbReference type="EMBL" id="BAU31138.1"/>
    </source>
</evidence>
<dbReference type="EMBL" id="AP017315">
    <property type="protein sequence ID" value="BAU31138.1"/>
    <property type="molecule type" value="Genomic_DNA"/>
</dbReference>
<dbReference type="KEGG" id="malk:MalAC0309_0263"/>
<sequence>MLPHRRHPVRAVTVTDMISTALARELREAGLAWHPASGDRFQIDRPELDGDIFTVSDLTIEPHHYPTGTVLGFNGTTEWALDSVAVEDALWLPREDQLRDLLRGAFRCLDRTDDAYVVTAVIDGDERRYESVSAPEAYGLAVLALLDRVRA</sequence>
<name>A0A0U5CDI4_9MICO</name>
<protein>
    <submittedName>
        <fullName evidence="1">Flp pilus assembly protein, ATPase CpaE</fullName>
    </submittedName>
</protein>
<reference evidence="2" key="1">
    <citation type="submission" date="2015-12" db="EMBL/GenBank/DDBJ databases">
        <authorList>
            <person name="Shamseldin A."/>
            <person name="Moawad H."/>
            <person name="Abd El-Rahim W.M."/>
            <person name="Sadowsky M.J."/>
        </authorList>
    </citation>
    <scope>NUCLEOTIDE SEQUENCE [LARGE SCALE GENOMIC DNA]</scope>
    <source>
        <strain evidence="2">JAM AC0309</strain>
    </source>
</reference>
<proteinExistence type="predicted"/>
<gene>
    <name evidence="1" type="ORF">MalAC0309_0263</name>
</gene>